<dbReference type="OrthoDB" id="5817233at2759"/>
<feature type="compositionally biased region" description="Basic and acidic residues" evidence="1">
    <location>
        <begin position="288"/>
        <end position="298"/>
    </location>
</feature>
<evidence type="ECO:0000313" key="2">
    <source>
        <dbReference type="EMBL" id="CAI5447228.1"/>
    </source>
</evidence>
<gene>
    <name evidence="2" type="ORF">CAMP_LOCUS9865</name>
</gene>
<feature type="compositionally biased region" description="Basic residues" evidence="1">
    <location>
        <begin position="913"/>
        <end position="923"/>
    </location>
</feature>
<name>A0A9P1ILR8_9PELO</name>
<evidence type="ECO:0000256" key="1">
    <source>
        <dbReference type="SAM" id="MobiDB-lite"/>
    </source>
</evidence>
<proteinExistence type="predicted"/>
<feature type="compositionally biased region" description="Basic residues" evidence="1">
    <location>
        <begin position="824"/>
        <end position="835"/>
    </location>
</feature>
<feature type="region of interest" description="Disordered" evidence="1">
    <location>
        <begin position="226"/>
        <end position="324"/>
    </location>
</feature>
<feature type="compositionally biased region" description="Basic and acidic residues" evidence="1">
    <location>
        <begin position="48"/>
        <end position="58"/>
    </location>
</feature>
<feature type="region of interest" description="Disordered" evidence="1">
    <location>
        <begin position="422"/>
        <end position="442"/>
    </location>
</feature>
<feature type="compositionally biased region" description="Polar residues" evidence="1">
    <location>
        <begin position="723"/>
        <end position="756"/>
    </location>
</feature>
<comment type="caution">
    <text evidence="2">The sequence shown here is derived from an EMBL/GenBank/DDBJ whole genome shotgun (WGS) entry which is preliminary data.</text>
</comment>
<feature type="compositionally biased region" description="Polar residues" evidence="1">
    <location>
        <begin position="35"/>
        <end position="46"/>
    </location>
</feature>
<feature type="compositionally biased region" description="Polar residues" evidence="1">
    <location>
        <begin position="896"/>
        <end position="909"/>
    </location>
</feature>
<feature type="region of interest" description="Disordered" evidence="1">
    <location>
        <begin position="30"/>
        <end position="58"/>
    </location>
</feature>
<feature type="compositionally biased region" description="Low complexity" evidence="1">
    <location>
        <begin position="1035"/>
        <end position="1044"/>
    </location>
</feature>
<feature type="compositionally biased region" description="Low complexity" evidence="1">
    <location>
        <begin position="248"/>
        <end position="265"/>
    </location>
</feature>
<sequence>MELSDVLRESWEVANDEISPNSFPRELEIAEKPDSTTNQEAAQPSDLNAEKNAQDKLDDDLHVMVEDDGKRVYMVSYNPPPPLAPMEEFPAIQELDKFQEKKQKAAPTTSGIPANAGFSADVPPAACRGPLWQPKYTPRKYKKKPKNDGKPQFNTMIHPIHTHPFAEYIKLAAHVTTAAPNYFPAIDHALKASGDYGASSSSAQHNESHFPVNFLEGHQNYDVDNVVVVGGGGRGQQEEGEAGEEEALPSSSSSQQTARRTSTTTKNNQDADTNNNDGIVPEASAETQKVDVEKRMRDDEEMGGAARDGEEKEKKKTSCIDNHRVTNGEGAGDVVGEKLVAMKNKNSSLELLLQQPPIRGFFGSSKKSGIFFNSAMQFYQPPPAQHHAPPRTTPPSEFATPYTMGMRPHEEETRQIMNLDNQQAHNSSPTSSWNGHQQQQYTQMSNMNAYPPRGPPIYPPPMPHGAVPPTSNPYYPPPHMQPQAMIPPGMQQPYYSTQSPLTGTPPMNYGQPGCAAPAANGNGPLFAFSKPPPRPDVQNVVVNNGPSVAAAQAAQRRKKQPDLSSPRYQNEDIDAAIFPDMSDFPLLDVVQSKAKKDAGRKPCRPHLCEQSRMLISRVCHFNREFAKRLPSRHPLTNSPMSKPDQWTSQIMGISLATVRKCMDMAQDEEVFTRCTDKNLVNLTPAERTEREEMLAKLSTVFEEEKSLGAGTAGLTIAEYSPRRSYSSSLVRQPSSIDEKSNQSSSFYNLNESSTQGEGEGATTFMNLDETPKEPEIGALMGGLIRDDVDSIVKPIASTAQPPTPSPKEELQEEAQRTGADTPKIRGRPKKNGGNRKQKEGSTDGSEVADEKEEEVKKTEDENETTTDECNGAGIEEKQEGGENGEAPERDDDAASSEGTTRSETATPEPTTGKARRRATRRKRNTDPDVPAPKKAKTNGTAGNVDDENVEHKMRVLLYSSAILLHNVHFFPPKFFLMDQEEEKKKKIQEQIARNNELIEKMSPIVKYKIQEYVRKQRAKKQQRRKFSIAMGLPNSTASSASSSSKNLRNEKSKDKEREKPKKEKKSGKLEKNEAQNSANSQLDMASLEDLE</sequence>
<dbReference type="EMBL" id="CANHGI010000004">
    <property type="protein sequence ID" value="CAI5447228.1"/>
    <property type="molecule type" value="Genomic_DNA"/>
</dbReference>
<feature type="region of interest" description="Disordered" evidence="1">
    <location>
        <begin position="791"/>
        <end position="949"/>
    </location>
</feature>
<protein>
    <submittedName>
        <fullName evidence="2">Uncharacterized protein</fullName>
    </submittedName>
</protein>
<feature type="compositionally biased region" description="Basic and acidic residues" evidence="1">
    <location>
        <begin position="806"/>
        <end position="815"/>
    </location>
</feature>
<feature type="region of interest" description="Disordered" evidence="1">
    <location>
        <begin position="129"/>
        <end position="151"/>
    </location>
</feature>
<dbReference type="Proteomes" id="UP001152747">
    <property type="component" value="Unassembled WGS sequence"/>
</dbReference>
<keyword evidence="3" id="KW-1185">Reference proteome</keyword>
<evidence type="ECO:0000313" key="3">
    <source>
        <dbReference type="Proteomes" id="UP001152747"/>
    </source>
</evidence>
<accession>A0A9P1ILR8</accession>
<feature type="compositionally biased region" description="Polar residues" evidence="1">
    <location>
        <begin position="266"/>
        <end position="277"/>
    </location>
</feature>
<feature type="compositionally biased region" description="Acidic residues" evidence="1">
    <location>
        <begin position="238"/>
        <end position="247"/>
    </location>
</feature>
<feature type="region of interest" description="Disordered" evidence="1">
    <location>
        <begin position="1018"/>
        <end position="1091"/>
    </location>
</feature>
<reference evidence="2" key="1">
    <citation type="submission" date="2022-11" db="EMBL/GenBank/DDBJ databases">
        <authorList>
            <person name="Kikuchi T."/>
        </authorList>
    </citation>
    <scope>NUCLEOTIDE SEQUENCE</scope>
    <source>
        <strain evidence="2">PS1010</strain>
    </source>
</reference>
<feature type="compositionally biased region" description="Polar residues" evidence="1">
    <location>
        <begin position="1074"/>
        <end position="1083"/>
    </location>
</feature>
<feature type="compositionally biased region" description="Basic and acidic residues" evidence="1">
    <location>
        <begin position="307"/>
        <end position="324"/>
    </location>
</feature>
<feature type="region of interest" description="Disordered" evidence="1">
    <location>
        <begin position="722"/>
        <end position="767"/>
    </location>
</feature>
<organism evidence="2 3">
    <name type="scientific">Caenorhabditis angaria</name>
    <dbReference type="NCBI Taxonomy" id="860376"/>
    <lineage>
        <taxon>Eukaryota</taxon>
        <taxon>Metazoa</taxon>
        <taxon>Ecdysozoa</taxon>
        <taxon>Nematoda</taxon>
        <taxon>Chromadorea</taxon>
        <taxon>Rhabditida</taxon>
        <taxon>Rhabditina</taxon>
        <taxon>Rhabditomorpha</taxon>
        <taxon>Rhabditoidea</taxon>
        <taxon>Rhabditidae</taxon>
        <taxon>Peloderinae</taxon>
        <taxon>Caenorhabditis</taxon>
    </lineage>
</organism>
<feature type="compositionally biased region" description="Basic and acidic residues" evidence="1">
    <location>
        <begin position="1047"/>
        <end position="1073"/>
    </location>
</feature>
<dbReference type="AlphaFoldDB" id="A0A9P1ILR8"/>